<dbReference type="AlphaFoldDB" id="A0AAD7HI45"/>
<feature type="domain" description="Ribonuclease H1 N-terminal" evidence="1">
    <location>
        <begin position="117"/>
        <end position="157"/>
    </location>
</feature>
<dbReference type="EMBL" id="JARKIB010000233">
    <property type="protein sequence ID" value="KAJ7721102.1"/>
    <property type="molecule type" value="Genomic_DNA"/>
</dbReference>
<sequence length="270" mass="29760">MSTDRDASPDYDDSDLINLIANLDLSTIDPAPAPPQLLHVSDRLCRRINILFPPFRPAVFALSKPFTTLNRPPAVVILRIGLSTAGSVTQAVPNTCVHAVQRLGPKKKKKNGKKATYIVFCGHTCGVFGTWEETSPLVTGVPNTIFCGYPTLSQAEAAYAYADSRSWIRVADRPMASGIAWLPQPINIQQTLNALNNNTEFDDKWYIVYRGITPGVYRSHLESQLNTVGVRSALHESMKTFSAAMKKYTKATSRGETMVAPPPRYDDVFS</sequence>
<proteinExistence type="predicted"/>
<dbReference type="InterPro" id="IPR037056">
    <property type="entry name" value="RNase_H1_N_sf"/>
</dbReference>
<dbReference type="Proteomes" id="UP001215598">
    <property type="component" value="Unassembled WGS sequence"/>
</dbReference>
<name>A0AAD7HI45_9AGAR</name>
<organism evidence="2 3">
    <name type="scientific">Mycena metata</name>
    <dbReference type="NCBI Taxonomy" id="1033252"/>
    <lineage>
        <taxon>Eukaryota</taxon>
        <taxon>Fungi</taxon>
        <taxon>Dikarya</taxon>
        <taxon>Basidiomycota</taxon>
        <taxon>Agaricomycotina</taxon>
        <taxon>Agaricomycetes</taxon>
        <taxon>Agaricomycetidae</taxon>
        <taxon>Agaricales</taxon>
        <taxon>Marasmiineae</taxon>
        <taxon>Mycenaceae</taxon>
        <taxon>Mycena</taxon>
    </lineage>
</organism>
<dbReference type="InterPro" id="IPR011320">
    <property type="entry name" value="RNase_H1_N"/>
</dbReference>
<evidence type="ECO:0000313" key="2">
    <source>
        <dbReference type="EMBL" id="KAJ7721102.1"/>
    </source>
</evidence>
<protein>
    <recommendedName>
        <fullName evidence="1">Ribonuclease H1 N-terminal domain-containing protein</fullName>
    </recommendedName>
</protein>
<comment type="caution">
    <text evidence="2">The sequence shown here is derived from an EMBL/GenBank/DDBJ whole genome shotgun (WGS) entry which is preliminary data.</text>
</comment>
<reference evidence="2" key="1">
    <citation type="submission" date="2023-03" db="EMBL/GenBank/DDBJ databases">
        <title>Massive genome expansion in bonnet fungi (Mycena s.s.) driven by repeated elements and novel gene families across ecological guilds.</title>
        <authorList>
            <consortium name="Lawrence Berkeley National Laboratory"/>
            <person name="Harder C.B."/>
            <person name="Miyauchi S."/>
            <person name="Viragh M."/>
            <person name="Kuo A."/>
            <person name="Thoen E."/>
            <person name="Andreopoulos B."/>
            <person name="Lu D."/>
            <person name="Skrede I."/>
            <person name="Drula E."/>
            <person name="Henrissat B."/>
            <person name="Morin E."/>
            <person name="Kohler A."/>
            <person name="Barry K."/>
            <person name="LaButti K."/>
            <person name="Morin E."/>
            <person name="Salamov A."/>
            <person name="Lipzen A."/>
            <person name="Mereny Z."/>
            <person name="Hegedus B."/>
            <person name="Baldrian P."/>
            <person name="Stursova M."/>
            <person name="Weitz H."/>
            <person name="Taylor A."/>
            <person name="Grigoriev I.V."/>
            <person name="Nagy L.G."/>
            <person name="Martin F."/>
            <person name="Kauserud H."/>
        </authorList>
    </citation>
    <scope>NUCLEOTIDE SEQUENCE</scope>
    <source>
        <strain evidence="2">CBHHK182m</strain>
    </source>
</reference>
<dbReference type="InterPro" id="IPR009027">
    <property type="entry name" value="Ribosomal_bL9/RNase_H1_N"/>
</dbReference>
<evidence type="ECO:0000313" key="3">
    <source>
        <dbReference type="Proteomes" id="UP001215598"/>
    </source>
</evidence>
<keyword evidence="3" id="KW-1185">Reference proteome</keyword>
<evidence type="ECO:0000259" key="1">
    <source>
        <dbReference type="Pfam" id="PF01693"/>
    </source>
</evidence>
<dbReference type="Gene3D" id="3.40.970.10">
    <property type="entry name" value="Ribonuclease H1, N-terminal domain"/>
    <property type="match status" value="1"/>
</dbReference>
<dbReference type="SUPFAM" id="SSF55658">
    <property type="entry name" value="L9 N-domain-like"/>
    <property type="match status" value="1"/>
</dbReference>
<gene>
    <name evidence="2" type="ORF">B0H16DRAFT_1896591</name>
</gene>
<accession>A0AAD7HI45</accession>
<dbReference type="Pfam" id="PF01693">
    <property type="entry name" value="Cauli_VI"/>
    <property type="match status" value="1"/>
</dbReference>